<evidence type="ECO:0000256" key="6">
    <source>
        <dbReference type="ARBA" id="ARBA00022840"/>
    </source>
</evidence>
<dbReference type="GO" id="GO:0016887">
    <property type="term" value="F:ATP hydrolysis activity"/>
    <property type="evidence" value="ECO:0007669"/>
    <property type="project" value="InterPro"/>
</dbReference>
<dbReference type="InterPro" id="IPR027417">
    <property type="entry name" value="P-loop_NTPase"/>
</dbReference>
<evidence type="ECO:0000313" key="11">
    <source>
        <dbReference type="Proteomes" id="UP000271031"/>
    </source>
</evidence>
<dbReference type="EMBL" id="RHHQ01000023">
    <property type="protein sequence ID" value="RNB81223.1"/>
    <property type="molecule type" value="Genomic_DNA"/>
</dbReference>
<sequence length="287" mass="31490">MNVIKLQNVSYKYPLSEEFALKEISYEFQQGKLYGIIGANGGGKTTLCNLVRGLIPHFYQGELSGEVLVNGKDVRDWESHVLATTIGFIFQNPFSQISGVKETVFEEIALGLENLGVDKEEMIERTIKVVKLLGLEELIKRNPNNLSGGQRQRVAFASIIVMNSDILVIDEPTSQLDPESTAEVFAIIHALKEQGKTIMLVEHKVDLVAEFADEVLVIEEGRIVIAGPTAEVFAKEELLQKGASLPPVALLGHELARAGQPLDEIPVTIASAKEQIAGRMRWTNGGN</sequence>
<keyword evidence="7" id="KW-1278">Translocase</keyword>
<dbReference type="SUPFAM" id="SSF52540">
    <property type="entry name" value="P-loop containing nucleoside triphosphate hydrolases"/>
    <property type="match status" value="1"/>
</dbReference>
<dbReference type="OrthoDB" id="9784332at2"/>
<organism evidence="10 11">
    <name type="scientific">Brevibacillus fluminis</name>
    <dbReference type="NCBI Taxonomy" id="511487"/>
    <lineage>
        <taxon>Bacteria</taxon>
        <taxon>Bacillati</taxon>
        <taxon>Bacillota</taxon>
        <taxon>Bacilli</taxon>
        <taxon>Bacillales</taxon>
        <taxon>Paenibacillaceae</taxon>
        <taxon>Brevibacillus</taxon>
    </lineage>
</organism>
<dbReference type="PANTHER" id="PTHR43553:SF24">
    <property type="entry name" value="ENERGY-COUPLING FACTOR TRANSPORTER ATP-BINDING PROTEIN ECFA1"/>
    <property type="match status" value="1"/>
</dbReference>
<name>A0A3M8CZS1_9BACL</name>
<gene>
    <name evidence="10" type="ORF">EDM56_26250</name>
</gene>
<dbReference type="Pfam" id="PF00005">
    <property type="entry name" value="ABC_tran"/>
    <property type="match status" value="1"/>
</dbReference>
<evidence type="ECO:0000256" key="2">
    <source>
        <dbReference type="ARBA" id="ARBA00005417"/>
    </source>
</evidence>
<dbReference type="AlphaFoldDB" id="A0A3M8CZS1"/>
<dbReference type="FunFam" id="3.40.50.300:FF:000224">
    <property type="entry name" value="Energy-coupling factor transporter ATP-binding protein EcfA"/>
    <property type="match status" value="1"/>
</dbReference>
<dbReference type="InterPro" id="IPR003593">
    <property type="entry name" value="AAA+_ATPase"/>
</dbReference>
<dbReference type="SMART" id="SM00382">
    <property type="entry name" value="AAA"/>
    <property type="match status" value="1"/>
</dbReference>
<dbReference type="RefSeq" id="WP_122920905.1">
    <property type="nucleotide sequence ID" value="NZ_RHHQ01000023.1"/>
</dbReference>
<dbReference type="InterPro" id="IPR050095">
    <property type="entry name" value="ECF_ABC_transporter_ATP-bd"/>
</dbReference>
<comment type="subcellular location">
    <subcellularLocation>
        <location evidence="1">Cell membrane</location>
        <topology evidence="1">Peripheral membrane protein</topology>
    </subcellularLocation>
</comment>
<dbReference type="CDD" id="cd03225">
    <property type="entry name" value="ABC_cobalt_CbiO_domain1"/>
    <property type="match status" value="1"/>
</dbReference>
<dbReference type="PROSITE" id="PS50893">
    <property type="entry name" value="ABC_TRANSPORTER_2"/>
    <property type="match status" value="1"/>
</dbReference>
<evidence type="ECO:0000256" key="8">
    <source>
        <dbReference type="ARBA" id="ARBA00023136"/>
    </source>
</evidence>
<accession>A0A3M8CZS1</accession>
<proteinExistence type="inferred from homology"/>
<evidence type="ECO:0000256" key="7">
    <source>
        <dbReference type="ARBA" id="ARBA00022967"/>
    </source>
</evidence>
<feature type="domain" description="ABC transporter" evidence="9">
    <location>
        <begin position="4"/>
        <end position="245"/>
    </location>
</feature>
<keyword evidence="4" id="KW-1003">Cell membrane</keyword>
<comment type="caution">
    <text evidence="10">The sequence shown here is derived from an EMBL/GenBank/DDBJ whole genome shotgun (WGS) entry which is preliminary data.</text>
</comment>
<keyword evidence="11" id="KW-1185">Reference proteome</keyword>
<protein>
    <submittedName>
        <fullName evidence="10">ABC transporter ATP-binding protein</fullName>
    </submittedName>
</protein>
<evidence type="ECO:0000256" key="3">
    <source>
        <dbReference type="ARBA" id="ARBA00022448"/>
    </source>
</evidence>
<evidence type="ECO:0000256" key="4">
    <source>
        <dbReference type="ARBA" id="ARBA00022475"/>
    </source>
</evidence>
<comment type="similarity">
    <text evidence="2">Belongs to the ABC transporter superfamily.</text>
</comment>
<dbReference type="InterPro" id="IPR015856">
    <property type="entry name" value="ABC_transpr_CbiO/EcfA_su"/>
</dbReference>
<dbReference type="GO" id="GO:0042626">
    <property type="term" value="F:ATPase-coupled transmembrane transporter activity"/>
    <property type="evidence" value="ECO:0007669"/>
    <property type="project" value="TreeGrafter"/>
</dbReference>
<dbReference type="GO" id="GO:0005524">
    <property type="term" value="F:ATP binding"/>
    <property type="evidence" value="ECO:0007669"/>
    <property type="project" value="UniProtKB-KW"/>
</dbReference>
<dbReference type="PROSITE" id="PS00211">
    <property type="entry name" value="ABC_TRANSPORTER_1"/>
    <property type="match status" value="1"/>
</dbReference>
<evidence type="ECO:0000313" key="10">
    <source>
        <dbReference type="EMBL" id="RNB81223.1"/>
    </source>
</evidence>
<dbReference type="GO" id="GO:0015087">
    <property type="term" value="F:cobalt ion transmembrane transporter activity"/>
    <property type="evidence" value="ECO:0007669"/>
    <property type="project" value="UniProtKB-ARBA"/>
</dbReference>
<evidence type="ECO:0000259" key="9">
    <source>
        <dbReference type="PROSITE" id="PS50893"/>
    </source>
</evidence>
<evidence type="ECO:0000256" key="5">
    <source>
        <dbReference type="ARBA" id="ARBA00022741"/>
    </source>
</evidence>
<dbReference type="GO" id="GO:0043190">
    <property type="term" value="C:ATP-binding cassette (ABC) transporter complex"/>
    <property type="evidence" value="ECO:0007669"/>
    <property type="project" value="TreeGrafter"/>
</dbReference>
<keyword evidence="5" id="KW-0547">Nucleotide-binding</keyword>
<dbReference type="Proteomes" id="UP000271031">
    <property type="component" value="Unassembled WGS sequence"/>
</dbReference>
<keyword evidence="3" id="KW-0813">Transport</keyword>
<keyword evidence="8" id="KW-0472">Membrane</keyword>
<dbReference type="InterPro" id="IPR017871">
    <property type="entry name" value="ABC_transporter-like_CS"/>
</dbReference>
<evidence type="ECO:0000256" key="1">
    <source>
        <dbReference type="ARBA" id="ARBA00004202"/>
    </source>
</evidence>
<keyword evidence="6 10" id="KW-0067">ATP-binding</keyword>
<reference evidence="10 11" key="1">
    <citation type="submission" date="2018-10" db="EMBL/GenBank/DDBJ databases">
        <title>Phylogenomics of Brevibacillus.</title>
        <authorList>
            <person name="Dunlap C."/>
        </authorList>
    </citation>
    <scope>NUCLEOTIDE SEQUENCE [LARGE SCALE GENOMIC DNA]</scope>
    <source>
        <strain evidence="10 11">JCM 15716</strain>
    </source>
</reference>
<dbReference type="InterPro" id="IPR003439">
    <property type="entry name" value="ABC_transporter-like_ATP-bd"/>
</dbReference>
<dbReference type="Gene3D" id="3.40.50.300">
    <property type="entry name" value="P-loop containing nucleotide triphosphate hydrolases"/>
    <property type="match status" value="1"/>
</dbReference>
<dbReference type="PANTHER" id="PTHR43553">
    <property type="entry name" value="HEAVY METAL TRANSPORTER"/>
    <property type="match status" value="1"/>
</dbReference>